<keyword evidence="1" id="KW-0812">Transmembrane</keyword>
<dbReference type="PANTHER" id="PTHR20859:SF87">
    <property type="entry name" value="CYTOKINE RECEPTOR FAMILY MEMBER B13-RELATED"/>
    <property type="match status" value="1"/>
</dbReference>
<feature type="signal peptide" evidence="2">
    <location>
        <begin position="1"/>
        <end position="28"/>
    </location>
</feature>
<evidence type="ECO:0000256" key="2">
    <source>
        <dbReference type="SAM" id="SignalP"/>
    </source>
</evidence>
<keyword evidence="1" id="KW-0472">Membrane</keyword>
<feature type="transmembrane region" description="Helical" evidence="1">
    <location>
        <begin position="242"/>
        <end position="267"/>
    </location>
</feature>
<dbReference type="Gene3D" id="2.60.40.10">
    <property type="entry name" value="Immunoglobulins"/>
    <property type="match status" value="2"/>
</dbReference>
<dbReference type="OrthoDB" id="9946382at2759"/>
<keyword evidence="4" id="KW-1185">Reference proteome</keyword>
<gene>
    <name evidence="3" type="primary">ifngr1</name>
    <name evidence="3" type="ORF">DAT39_015482</name>
</gene>
<dbReference type="InterPro" id="IPR013783">
    <property type="entry name" value="Ig-like_fold"/>
</dbReference>
<dbReference type="SUPFAM" id="SSF49265">
    <property type="entry name" value="Fibronectin type III"/>
    <property type="match status" value="1"/>
</dbReference>
<reference evidence="3" key="1">
    <citation type="submission" date="2020-07" db="EMBL/GenBank/DDBJ databases">
        <title>Clarias magur genome sequencing, assembly and annotation.</title>
        <authorList>
            <person name="Kushwaha B."/>
            <person name="Kumar R."/>
            <person name="Das P."/>
            <person name="Joshi C.G."/>
            <person name="Kumar D."/>
            <person name="Nagpure N.S."/>
            <person name="Pandey M."/>
            <person name="Agarwal S."/>
            <person name="Srivastava S."/>
            <person name="Singh M."/>
            <person name="Sahoo L."/>
            <person name="Jayasankar P."/>
            <person name="Meher P.K."/>
            <person name="Koringa P.G."/>
            <person name="Iquebal M.A."/>
            <person name="Das S.P."/>
            <person name="Bit A."/>
            <person name="Patnaik S."/>
            <person name="Patel N."/>
            <person name="Shah T.M."/>
            <person name="Hinsu A."/>
            <person name="Jena J.K."/>
        </authorList>
    </citation>
    <scope>NUCLEOTIDE SEQUENCE</scope>
    <source>
        <strain evidence="3">CIFAMagur01</strain>
        <tissue evidence="3">Testis</tissue>
    </source>
</reference>
<protein>
    <submittedName>
        <fullName evidence="3">Interferon gamma receptor 1</fullName>
    </submittedName>
</protein>
<dbReference type="Proteomes" id="UP000727407">
    <property type="component" value="Unassembled WGS sequence"/>
</dbReference>
<comment type="caution">
    <text evidence="3">The sequence shown here is derived from an EMBL/GenBank/DDBJ whole genome shotgun (WGS) entry which is preliminary data.</text>
</comment>
<dbReference type="InterPro" id="IPR050650">
    <property type="entry name" value="Type-II_Cytokine-TF_Rcpt"/>
</dbReference>
<dbReference type="InterPro" id="IPR036116">
    <property type="entry name" value="FN3_sf"/>
</dbReference>
<dbReference type="AlphaFoldDB" id="A0A8J4WWS0"/>
<dbReference type="CDD" id="cd00063">
    <property type="entry name" value="FN3"/>
    <property type="match status" value="1"/>
</dbReference>
<proteinExistence type="predicted"/>
<organism evidence="3 4">
    <name type="scientific">Clarias magur</name>
    <name type="common">Asian catfish</name>
    <name type="synonym">Macropteronotus magur</name>
    <dbReference type="NCBI Taxonomy" id="1594786"/>
    <lineage>
        <taxon>Eukaryota</taxon>
        <taxon>Metazoa</taxon>
        <taxon>Chordata</taxon>
        <taxon>Craniata</taxon>
        <taxon>Vertebrata</taxon>
        <taxon>Euteleostomi</taxon>
        <taxon>Actinopterygii</taxon>
        <taxon>Neopterygii</taxon>
        <taxon>Teleostei</taxon>
        <taxon>Ostariophysi</taxon>
        <taxon>Siluriformes</taxon>
        <taxon>Clariidae</taxon>
        <taxon>Clarias</taxon>
    </lineage>
</organism>
<dbReference type="GO" id="GO:0004896">
    <property type="term" value="F:cytokine receptor activity"/>
    <property type="evidence" value="ECO:0007669"/>
    <property type="project" value="TreeGrafter"/>
</dbReference>
<dbReference type="GO" id="GO:0005886">
    <property type="term" value="C:plasma membrane"/>
    <property type="evidence" value="ECO:0007669"/>
    <property type="project" value="TreeGrafter"/>
</dbReference>
<sequence>MRAHVRRILDTLTFLTVLTAALSRVTHSVPAPSNVSVTCDSYGVVVEWTATNLSEKADFLLEVKPDIGLFYKTPMQNITKYRRFNISDLLLDTAYNRYFVKVKARDGGQESDFAESQIFSFNHLQTATIVCKLEFPTVTLFPRDGNLFVKFVNPLHVYRDTPALRDLMRTEELKYTLVSGKISKNATCSFEKRECESSVSFPEEQEEYCVNLSGRIRQTLVQGIELYCYSGTLNPGPPVIEIVIPVLVVSLLFLLLSLATAFLVICLSKKIKEKNLSMIPRFL</sequence>
<keyword evidence="3" id="KW-0675">Receptor</keyword>
<dbReference type="InterPro" id="IPR003961">
    <property type="entry name" value="FN3_dom"/>
</dbReference>
<evidence type="ECO:0000313" key="3">
    <source>
        <dbReference type="EMBL" id="KAF5894809.1"/>
    </source>
</evidence>
<keyword evidence="2" id="KW-0732">Signal</keyword>
<evidence type="ECO:0000256" key="1">
    <source>
        <dbReference type="SAM" id="Phobius"/>
    </source>
</evidence>
<name>A0A8J4WWS0_CLAMG</name>
<dbReference type="PANTHER" id="PTHR20859">
    <property type="entry name" value="INTERFERON/INTERLEUKIN RECEPTOR"/>
    <property type="match status" value="1"/>
</dbReference>
<feature type="non-terminal residue" evidence="3">
    <location>
        <position position="283"/>
    </location>
</feature>
<evidence type="ECO:0000313" key="4">
    <source>
        <dbReference type="Proteomes" id="UP000727407"/>
    </source>
</evidence>
<keyword evidence="1" id="KW-1133">Transmembrane helix</keyword>
<dbReference type="EMBL" id="QNUK01000355">
    <property type="protein sequence ID" value="KAF5894809.1"/>
    <property type="molecule type" value="Genomic_DNA"/>
</dbReference>
<accession>A0A8J4WWS0</accession>
<feature type="chain" id="PRO_5035253823" evidence="2">
    <location>
        <begin position="29"/>
        <end position="283"/>
    </location>
</feature>